<dbReference type="AlphaFoldDB" id="A0AAV5WF40"/>
<sequence length="141" mass="15951">MRKEETGFDLLHVVEANHPKIARIWCLLSTIVFSLLNEFLITSSHHCEEDNFEIMSDVSPLSPLIHLEKRVECVAGLARRDGERGNRRMISPLELIHSSFSSRLPVLIDSSTGVTIKGPLLTLPVISNRLRCALTRRVRPQ</sequence>
<reference evidence="1" key="1">
    <citation type="submission" date="2023-10" db="EMBL/GenBank/DDBJ databases">
        <title>Genome assembly of Pristionchus species.</title>
        <authorList>
            <person name="Yoshida K."/>
            <person name="Sommer R.J."/>
        </authorList>
    </citation>
    <scope>NUCLEOTIDE SEQUENCE</scope>
    <source>
        <strain evidence="1">RS5133</strain>
    </source>
</reference>
<gene>
    <name evidence="1" type="ORF">PFISCL1PPCAC_21799</name>
</gene>
<accession>A0AAV5WF40</accession>
<name>A0AAV5WF40_9BILA</name>
<dbReference type="EMBL" id="BTSY01000005">
    <property type="protein sequence ID" value="GMT30502.1"/>
    <property type="molecule type" value="Genomic_DNA"/>
</dbReference>
<proteinExistence type="predicted"/>
<keyword evidence="2" id="KW-1185">Reference proteome</keyword>
<organism evidence="1 2">
    <name type="scientific">Pristionchus fissidentatus</name>
    <dbReference type="NCBI Taxonomy" id="1538716"/>
    <lineage>
        <taxon>Eukaryota</taxon>
        <taxon>Metazoa</taxon>
        <taxon>Ecdysozoa</taxon>
        <taxon>Nematoda</taxon>
        <taxon>Chromadorea</taxon>
        <taxon>Rhabditida</taxon>
        <taxon>Rhabditina</taxon>
        <taxon>Diplogasteromorpha</taxon>
        <taxon>Diplogasteroidea</taxon>
        <taxon>Neodiplogasteridae</taxon>
        <taxon>Pristionchus</taxon>
    </lineage>
</organism>
<evidence type="ECO:0000313" key="2">
    <source>
        <dbReference type="Proteomes" id="UP001432322"/>
    </source>
</evidence>
<evidence type="ECO:0000313" key="1">
    <source>
        <dbReference type="EMBL" id="GMT30502.1"/>
    </source>
</evidence>
<dbReference type="Proteomes" id="UP001432322">
    <property type="component" value="Unassembled WGS sequence"/>
</dbReference>
<protein>
    <submittedName>
        <fullName evidence="1">Uncharacterized protein</fullName>
    </submittedName>
</protein>
<comment type="caution">
    <text evidence="1">The sequence shown here is derived from an EMBL/GenBank/DDBJ whole genome shotgun (WGS) entry which is preliminary data.</text>
</comment>